<evidence type="ECO:0000259" key="5">
    <source>
        <dbReference type="PROSITE" id="PS50850"/>
    </source>
</evidence>
<evidence type="ECO:0000256" key="4">
    <source>
        <dbReference type="SAM" id="Phobius"/>
    </source>
</evidence>
<proteinExistence type="predicted"/>
<organism evidence="6">
    <name type="scientific">uncultured Thermomicrobiales bacterium</name>
    <dbReference type="NCBI Taxonomy" id="1645740"/>
    <lineage>
        <taxon>Bacteria</taxon>
        <taxon>Pseudomonadati</taxon>
        <taxon>Thermomicrobiota</taxon>
        <taxon>Thermomicrobia</taxon>
        <taxon>Thermomicrobiales</taxon>
        <taxon>environmental samples</taxon>
    </lineage>
</organism>
<dbReference type="InterPro" id="IPR020846">
    <property type="entry name" value="MFS_dom"/>
</dbReference>
<protein>
    <recommendedName>
        <fullName evidence="5">Major facilitator superfamily (MFS) profile domain-containing protein</fullName>
    </recommendedName>
</protein>
<feature type="transmembrane region" description="Helical" evidence="4">
    <location>
        <begin position="80"/>
        <end position="98"/>
    </location>
</feature>
<dbReference type="InterPro" id="IPR036259">
    <property type="entry name" value="MFS_trans_sf"/>
</dbReference>
<dbReference type="Pfam" id="PF07690">
    <property type="entry name" value="MFS_1"/>
    <property type="match status" value="1"/>
</dbReference>
<sequence>MSAYFRRVRGFPRDIKLFLAYSLLANVGFGVSQLIFNLYLTELGYREDFIGAFNGALTLSMAAAAVSMGVLLNRFGPWRCIVGGVGIFFLASFGLALAEAPWLLLALAGLNGVGLAFLFTATMPFVIEWTRRDQRPEVAALSFSLISLATMLGSLAGGVVPSLVPGVADVSVAAYRWTLIGGTAVACLGYLPLFLMGPARRGRGPTETATRLVEDDAERRQVRRDMTVFVAIGGLMALGAGMVMPFYNVYLRSLGGSAREIGYIYAAGGLVSAVLGLGAPAVARRLGSIRAVVLVRWSVVPFYALLILSPGYGLAIVAHLVRQTSISMAWPIDSTFIAEVLPARARGSVFGWRSGAWNVGFSAASLVGGALIVRFGYDGPFFGLILFSILAGTLFAVYFGRHPLIRAGHLPLALPPHKRQPVKALVYGPVPVVAGRSPDAPQVAKPGVADSPVGG</sequence>
<name>A0A6J4UF74_9BACT</name>
<dbReference type="AlphaFoldDB" id="A0A6J4UF74"/>
<feature type="transmembrane region" description="Helical" evidence="4">
    <location>
        <begin position="381"/>
        <end position="400"/>
    </location>
</feature>
<dbReference type="EMBL" id="CADCWE010000176">
    <property type="protein sequence ID" value="CAA9548665.1"/>
    <property type="molecule type" value="Genomic_DNA"/>
</dbReference>
<feature type="transmembrane region" description="Helical" evidence="4">
    <location>
        <begin position="294"/>
        <end position="320"/>
    </location>
</feature>
<feature type="transmembrane region" description="Helical" evidence="4">
    <location>
        <begin position="21"/>
        <end position="40"/>
    </location>
</feature>
<keyword evidence="2 4" id="KW-1133">Transmembrane helix</keyword>
<accession>A0A6J4UF74</accession>
<dbReference type="SUPFAM" id="SSF103473">
    <property type="entry name" value="MFS general substrate transporter"/>
    <property type="match status" value="1"/>
</dbReference>
<dbReference type="PROSITE" id="PS50850">
    <property type="entry name" value="MFS"/>
    <property type="match status" value="1"/>
</dbReference>
<feature type="transmembrane region" description="Helical" evidence="4">
    <location>
        <begin position="52"/>
        <end position="73"/>
    </location>
</feature>
<dbReference type="Gene3D" id="1.20.1250.20">
    <property type="entry name" value="MFS general substrate transporter like domains"/>
    <property type="match status" value="2"/>
</dbReference>
<feature type="transmembrane region" description="Helical" evidence="4">
    <location>
        <begin position="175"/>
        <end position="195"/>
    </location>
</feature>
<keyword evidence="3 4" id="KW-0472">Membrane</keyword>
<dbReference type="GO" id="GO:0022857">
    <property type="term" value="F:transmembrane transporter activity"/>
    <property type="evidence" value="ECO:0007669"/>
    <property type="project" value="InterPro"/>
</dbReference>
<reference evidence="6" key="1">
    <citation type="submission" date="2020-02" db="EMBL/GenBank/DDBJ databases">
        <authorList>
            <person name="Meier V. D."/>
        </authorList>
    </citation>
    <scope>NUCLEOTIDE SEQUENCE</scope>
    <source>
        <strain evidence="6">AVDCRST_MAG73</strain>
    </source>
</reference>
<feature type="domain" description="Major facilitator superfamily (MFS) profile" evidence="5">
    <location>
        <begin position="14"/>
        <end position="404"/>
    </location>
</feature>
<dbReference type="InterPro" id="IPR011701">
    <property type="entry name" value="MFS"/>
</dbReference>
<evidence type="ECO:0000256" key="2">
    <source>
        <dbReference type="ARBA" id="ARBA00022989"/>
    </source>
</evidence>
<feature type="transmembrane region" description="Helical" evidence="4">
    <location>
        <begin position="355"/>
        <end position="375"/>
    </location>
</feature>
<feature type="transmembrane region" description="Helical" evidence="4">
    <location>
        <begin position="138"/>
        <end position="163"/>
    </location>
</feature>
<keyword evidence="1 4" id="KW-0812">Transmembrane</keyword>
<evidence type="ECO:0000313" key="6">
    <source>
        <dbReference type="EMBL" id="CAA9548665.1"/>
    </source>
</evidence>
<feature type="transmembrane region" description="Helical" evidence="4">
    <location>
        <begin position="262"/>
        <end position="282"/>
    </location>
</feature>
<evidence type="ECO:0000256" key="3">
    <source>
        <dbReference type="ARBA" id="ARBA00023136"/>
    </source>
</evidence>
<dbReference type="PANTHER" id="PTHR23520:SF5">
    <property type="entry name" value="TRANSPORTER, PUTATIVE (AFU_ORTHOLOGUE AFUA_3G04000)-RELATED"/>
    <property type="match status" value="1"/>
</dbReference>
<evidence type="ECO:0000256" key="1">
    <source>
        <dbReference type="ARBA" id="ARBA00022692"/>
    </source>
</evidence>
<gene>
    <name evidence="6" type="ORF">AVDCRST_MAG73-2666</name>
</gene>
<dbReference type="PANTHER" id="PTHR23520">
    <property type="entry name" value="TRANSPORTER, PUTATIVE (AFU_ORTHOLOGUE AFUA_3G04000)-RELATED"/>
    <property type="match status" value="1"/>
</dbReference>
<feature type="transmembrane region" description="Helical" evidence="4">
    <location>
        <begin position="228"/>
        <end position="250"/>
    </location>
</feature>
<feature type="transmembrane region" description="Helical" evidence="4">
    <location>
        <begin position="104"/>
        <end position="126"/>
    </location>
</feature>